<reference evidence="3" key="1">
    <citation type="submission" date="2016-10" db="EMBL/GenBank/DDBJ databases">
        <authorList>
            <person name="Varghese N."/>
            <person name="Submissions S."/>
        </authorList>
    </citation>
    <scope>NUCLEOTIDE SEQUENCE [LARGE SCALE GENOMIC DNA]</scope>
    <source>
        <strain evidence="3">M83</strain>
    </source>
</reference>
<dbReference type="RefSeq" id="WP_074521632.1">
    <property type="nucleotide sequence ID" value="NZ_FNHZ01000004.1"/>
</dbReference>
<dbReference type="SUPFAM" id="SSF143100">
    <property type="entry name" value="TTHA1013/TTHA0281-like"/>
    <property type="match status" value="1"/>
</dbReference>
<dbReference type="Proteomes" id="UP000187651">
    <property type="component" value="Unassembled WGS sequence"/>
</dbReference>
<gene>
    <name evidence="2" type="ORF">SAMN05216544_1524</name>
</gene>
<dbReference type="EMBL" id="FNHZ01000004">
    <property type="protein sequence ID" value="SDM96725.1"/>
    <property type="molecule type" value="Genomic_DNA"/>
</dbReference>
<evidence type="ECO:0000313" key="3">
    <source>
        <dbReference type="Proteomes" id="UP000187651"/>
    </source>
</evidence>
<name>A0A1G9XKJ6_9FIRM</name>
<evidence type="ECO:0000259" key="1">
    <source>
        <dbReference type="Pfam" id="PF15919"/>
    </source>
</evidence>
<sequence>MKSVDYYNDLPYKVRIIPNKTKDTFTVAYPELPEVVSEGKTIEEALNKAKKAKYEWLSLAVKNGTKIVEPD</sequence>
<accession>A0A1G9XKJ6</accession>
<dbReference type="InterPro" id="IPR035069">
    <property type="entry name" value="TTHA1013/TTHA0281-like"/>
</dbReference>
<protein>
    <submittedName>
        <fullName evidence="2">Predicted nuclease of the RNAse H fold, HicB family</fullName>
    </submittedName>
</protein>
<proteinExistence type="predicted"/>
<dbReference type="Pfam" id="PF15919">
    <property type="entry name" value="HicB_lk_antitox"/>
    <property type="match status" value="1"/>
</dbReference>
<keyword evidence="3" id="KW-1185">Reference proteome</keyword>
<dbReference type="AlphaFoldDB" id="A0A1G9XKJ6"/>
<dbReference type="OrthoDB" id="5419659at2"/>
<evidence type="ECO:0000313" key="2">
    <source>
        <dbReference type="EMBL" id="SDM96725.1"/>
    </source>
</evidence>
<organism evidence="2 3">
    <name type="scientific">Lachnospira pectinoschiza</name>
    <dbReference type="NCBI Taxonomy" id="28052"/>
    <lineage>
        <taxon>Bacteria</taxon>
        <taxon>Bacillati</taxon>
        <taxon>Bacillota</taxon>
        <taxon>Clostridia</taxon>
        <taxon>Lachnospirales</taxon>
        <taxon>Lachnospiraceae</taxon>
        <taxon>Lachnospira</taxon>
    </lineage>
</organism>
<dbReference type="Gene3D" id="3.30.160.250">
    <property type="match status" value="1"/>
</dbReference>
<feature type="domain" description="HicB-like antitoxin of toxin-antitoxin system" evidence="1">
    <location>
        <begin position="14"/>
        <end position="70"/>
    </location>
</feature>
<dbReference type="InterPro" id="IPR031807">
    <property type="entry name" value="HicB-like"/>
</dbReference>